<dbReference type="RefSeq" id="WP_145090714.1">
    <property type="nucleotide sequence ID" value="NZ_CP036274.1"/>
</dbReference>
<dbReference type="SUPFAM" id="SSF47240">
    <property type="entry name" value="Ferritin-like"/>
    <property type="match status" value="1"/>
</dbReference>
<dbReference type="Gene3D" id="1.20.1260.10">
    <property type="match status" value="1"/>
</dbReference>
<dbReference type="EMBL" id="CP036274">
    <property type="protein sequence ID" value="QDU28434.1"/>
    <property type="molecule type" value="Genomic_DNA"/>
</dbReference>
<protein>
    <submittedName>
        <fullName evidence="1">Uncharacterized protein</fullName>
    </submittedName>
</protein>
<evidence type="ECO:0000313" key="2">
    <source>
        <dbReference type="Proteomes" id="UP000315017"/>
    </source>
</evidence>
<evidence type="ECO:0000313" key="1">
    <source>
        <dbReference type="EMBL" id="QDU28434.1"/>
    </source>
</evidence>
<reference evidence="1 2" key="1">
    <citation type="submission" date="2019-02" db="EMBL/GenBank/DDBJ databases">
        <title>Deep-cultivation of Planctomycetes and their phenomic and genomic characterization uncovers novel biology.</title>
        <authorList>
            <person name="Wiegand S."/>
            <person name="Jogler M."/>
            <person name="Boedeker C."/>
            <person name="Pinto D."/>
            <person name="Vollmers J."/>
            <person name="Rivas-Marin E."/>
            <person name="Kohn T."/>
            <person name="Peeters S.H."/>
            <person name="Heuer A."/>
            <person name="Rast P."/>
            <person name="Oberbeckmann S."/>
            <person name="Bunk B."/>
            <person name="Jeske O."/>
            <person name="Meyerdierks A."/>
            <person name="Storesund J.E."/>
            <person name="Kallscheuer N."/>
            <person name="Luecker S."/>
            <person name="Lage O.M."/>
            <person name="Pohl T."/>
            <person name="Merkel B.J."/>
            <person name="Hornburger P."/>
            <person name="Mueller R.-W."/>
            <person name="Bruemmer F."/>
            <person name="Labrenz M."/>
            <person name="Spormann A.M."/>
            <person name="Op den Camp H."/>
            <person name="Overmann J."/>
            <person name="Amann R."/>
            <person name="Jetten M.S.M."/>
            <person name="Mascher T."/>
            <person name="Medema M.H."/>
            <person name="Devos D.P."/>
            <person name="Kaster A.-K."/>
            <person name="Ovreas L."/>
            <person name="Rohde M."/>
            <person name="Galperin M.Y."/>
            <person name="Jogler C."/>
        </authorList>
    </citation>
    <scope>NUCLEOTIDE SEQUENCE [LARGE SCALE GENOMIC DNA]</scope>
    <source>
        <strain evidence="1 2">ETA_A8</strain>
    </source>
</reference>
<dbReference type="InterPro" id="IPR047114">
    <property type="entry name" value="YciF"/>
</dbReference>
<dbReference type="InterPro" id="IPR010287">
    <property type="entry name" value="DUF892_YciF-like"/>
</dbReference>
<dbReference type="InterPro" id="IPR012347">
    <property type="entry name" value="Ferritin-like"/>
</dbReference>
<dbReference type="Pfam" id="PF05974">
    <property type="entry name" value="DUF892"/>
    <property type="match status" value="1"/>
</dbReference>
<dbReference type="KEGG" id="aagg:ETAA8_35340"/>
<keyword evidence="2" id="KW-1185">Reference proteome</keyword>
<dbReference type="CDD" id="cd07909">
    <property type="entry name" value="YciF"/>
    <property type="match status" value="1"/>
</dbReference>
<dbReference type="AlphaFoldDB" id="A0A517YDV5"/>
<proteinExistence type="predicted"/>
<dbReference type="PANTHER" id="PTHR30565">
    <property type="entry name" value="PROTEIN YCIF"/>
    <property type="match status" value="1"/>
</dbReference>
<dbReference type="PANTHER" id="PTHR30565:SF9">
    <property type="entry name" value="PROTEIN YCIF"/>
    <property type="match status" value="1"/>
</dbReference>
<gene>
    <name evidence="1" type="ORF">ETAA8_35340</name>
</gene>
<dbReference type="InterPro" id="IPR009078">
    <property type="entry name" value="Ferritin-like_SF"/>
</dbReference>
<name>A0A517YDV5_9BACT</name>
<sequence>MSASNLDELFLDLLKDTYDAEKQLSKALPKLAKAASDEHLKEAFESHLGETEEQIGRLEQIFEMLEKPARGKKCAGMQGLIEEGKEVIDEDMPEAVTDAALIAAAQKCEHYEIAAYGTMATFAKILGMKEALALLKLTLGEEKAADEKLTKIAGTINYEAQEEVEA</sequence>
<dbReference type="OrthoDB" id="9795056at2"/>
<organism evidence="1 2">
    <name type="scientific">Anatilimnocola aggregata</name>
    <dbReference type="NCBI Taxonomy" id="2528021"/>
    <lineage>
        <taxon>Bacteria</taxon>
        <taxon>Pseudomonadati</taxon>
        <taxon>Planctomycetota</taxon>
        <taxon>Planctomycetia</taxon>
        <taxon>Pirellulales</taxon>
        <taxon>Pirellulaceae</taxon>
        <taxon>Anatilimnocola</taxon>
    </lineage>
</organism>
<accession>A0A517YDV5</accession>
<dbReference type="Proteomes" id="UP000315017">
    <property type="component" value="Chromosome"/>
</dbReference>